<evidence type="ECO:0000313" key="1">
    <source>
        <dbReference type="EMBL" id="GAA4901687.1"/>
    </source>
</evidence>
<accession>A0ABP9FGR9</accession>
<evidence type="ECO:0000313" key="2">
    <source>
        <dbReference type="Proteomes" id="UP001501521"/>
    </source>
</evidence>
<name>A0ABP9FGR9_9ACTN</name>
<organism evidence="1 2">
    <name type="scientific">Tessaracoccus lubricantis</name>
    <dbReference type="NCBI Taxonomy" id="545543"/>
    <lineage>
        <taxon>Bacteria</taxon>
        <taxon>Bacillati</taxon>
        <taxon>Actinomycetota</taxon>
        <taxon>Actinomycetes</taxon>
        <taxon>Propionibacteriales</taxon>
        <taxon>Propionibacteriaceae</taxon>
        <taxon>Tessaracoccus</taxon>
    </lineage>
</organism>
<comment type="caution">
    <text evidence="1">The sequence shown here is derived from an EMBL/GenBank/DDBJ whole genome shotgun (WGS) entry which is preliminary data.</text>
</comment>
<dbReference type="NCBIfam" id="TIGR01869">
    <property type="entry name" value="casC_Cse4"/>
    <property type="match status" value="1"/>
</dbReference>
<dbReference type="RefSeq" id="WP_345582485.1">
    <property type="nucleotide sequence ID" value="NZ_BAABLV010000034.1"/>
</dbReference>
<dbReference type="InterPro" id="IPR010148">
    <property type="entry name" value="CRISPR-assoc_prot_CT1975"/>
</dbReference>
<keyword evidence="2" id="KW-1185">Reference proteome</keyword>
<gene>
    <name evidence="1" type="primary">cas7e</name>
    <name evidence="1" type="ORF">GCM10025789_20380</name>
</gene>
<protein>
    <submittedName>
        <fullName evidence="1">Type I-E CRISPR-associated protein Cas7/Cse4/CasC</fullName>
    </submittedName>
</protein>
<proteinExistence type="predicted"/>
<dbReference type="Pfam" id="PF09344">
    <property type="entry name" value="Cas_CT1975"/>
    <property type="match status" value="1"/>
</dbReference>
<sequence>MTTYIEIHALHSVPPSNLNRDDSGAPKTALYGGVLRHRVSSQSWKHAIRKDFNEVLDPTEIGTRSRMLASTIGELITEQRPELADRALDLAADAMEAAGFKRPVPQKRSKAEIDKPETGYLVFLSQLQLQSLASAAAAASGESDPKAAMKAAKVKGLVDADNSVDIALFGRMVADSTDLNVDAACQIAHAISVHEATPEYDFYTAVDDAKSRSEDEEDSGAGMMGTVGFVSSTLYRYAALNVDQLRANLGPDEAVRKAVDVFLRSFFAAMPGGKQNTFAHGTRPTAVMVTVGTGQPTSLVGAFESPIRANDGYTKPAVRALATHAREVFETWRQPQQVLVSGLESDITPLKDLGDAVSINDLVTRTISSAVGDA</sequence>
<dbReference type="EMBL" id="BAABLV010000034">
    <property type="protein sequence ID" value="GAA4901687.1"/>
    <property type="molecule type" value="Genomic_DNA"/>
</dbReference>
<reference evidence="2" key="1">
    <citation type="journal article" date="2019" name="Int. J. Syst. Evol. Microbiol.">
        <title>The Global Catalogue of Microorganisms (GCM) 10K type strain sequencing project: providing services to taxonomists for standard genome sequencing and annotation.</title>
        <authorList>
            <consortium name="The Broad Institute Genomics Platform"/>
            <consortium name="The Broad Institute Genome Sequencing Center for Infectious Disease"/>
            <person name="Wu L."/>
            <person name="Ma J."/>
        </authorList>
    </citation>
    <scope>NUCLEOTIDE SEQUENCE [LARGE SCALE GENOMIC DNA]</scope>
    <source>
        <strain evidence="2">JCM 19125</strain>
    </source>
</reference>
<dbReference type="Proteomes" id="UP001501521">
    <property type="component" value="Unassembled WGS sequence"/>
</dbReference>